<evidence type="ECO:0000256" key="6">
    <source>
        <dbReference type="ARBA" id="ARBA00023125"/>
    </source>
</evidence>
<keyword evidence="3 10" id="KW-0597">Phosphoprotein</keyword>
<dbReference type="Gene3D" id="3.40.50.2300">
    <property type="match status" value="1"/>
</dbReference>
<evidence type="ECO:0000256" key="2">
    <source>
        <dbReference type="ARBA" id="ARBA00022490"/>
    </source>
</evidence>
<proteinExistence type="predicted"/>
<dbReference type="InterPro" id="IPR051271">
    <property type="entry name" value="2C-system_Tx_regulators"/>
</dbReference>
<dbReference type="InterPro" id="IPR024187">
    <property type="entry name" value="Sig_transdc_resp-reg_cit/mal"/>
</dbReference>
<dbReference type="SUPFAM" id="SSF52172">
    <property type="entry name" value="CheY-like"/>
    <property type="match status" value="1"/>
</dbReference>
<sequence>MINVLIVEDDPMVAELNKQYLTMVPGFKLVGQVNNGEDALHFIHDNPVSLLLLDVFMPKLNGLELLQHIRISYPNIDIIMVTAACDSESIQSALRLGVIDYMVKPFTFKRFRTALITYQERIRLLSSSDILDQKQLDHRIFSQTLQQPKVLPKGIEPDTLNKVRQIVENLAQDFAMSDLSLLSSLSRISLKKYINYLEESGELESYLSHLSVGRPVRMYSLKRKQ</sequence>
<dbReference type="PANTHER" id="PTHR45526">
    <property type="entry name" value="TRANSCRIPTIONAL REGULATORY PROTEIN DPIA"/>
    <property type="match status" value="1"/>
</dbReference>
<evidence type="ECO:0000256" key="10">
    <source>
        <dbReference type="PROSITE-ProRule" id="PRU00169"/>
    </source>
</evidence>
<dbReference type="Proteomes" id="UP000278542">
    <property type="component" value="Unassembled WGS sequence"/>
</dbReference>
<dbReference type="CDD" id="cd19925">
    <property type="entry name" value="REC_citrate_TCS"/>
    <property type="match status" value="1"/>
</dbReference>
<dbReference type="Pfam" id="PF00072">
    <property type="entry name" value="Response_reg"/>
    <property type="match status" value="1"/>
</dbReference>
<keyword evidence="5 9" id="KW-0805">Transcription regulation</keyword>
<keyword evidence="8 9" id="KW-0804">Transcription</keyword>
<evidence type="ECO:0000256" key="5">
    <source>
        <dbReference type="ARBA" id="ARBA00023015"/>
    </source>
</evidence>
<keyword evidence="13" id="KW-1185">Reference proteome</keyword>
<reference evidence="12 13" key="1">
    <citation type="submission" date="2018-10" db="EMBL/GenBank/DDBJ databases">
        <title>Genomic Encyclopedia of Type Strains, Phase IV (KMG-IV): sequencing the most valuable type-strain genomes for metagenomic binning, comparative biology and taxonomic classification.</title>
        <authorList>
            <person name="Goeker M."/>
        </authorList>
    </citation>
    <scope>NUCLEOTIDE SEQUENCE [LARGE SCALE GENOMIC DNA]</scope>
    <source>
        <strain evidence="12 13">DSM 22228</strain>
    </source>
</reference>
<keyword evidence="2 9" id="KW-0963">Cytoplasm</keyword>
<dbReference type="EMBL" id="RBWY01000001">
    <property type="protein sequence ID" value="RKS87365.1"/>
    <property type="molecule type" value="Genomic_DNA"/>
</dbReference>
<dbReference type="OrthoDB" id="9796655at2"/>
<keyword evidence="7 9" id="KW-0010">Activator</keyword>
<dbReference type="PANTHER" id="PTHR45526:SF1">
    <property type="entry name" value="TRANSCRIPTIONAL REGULATORY PROTEIN DCUR-RELATED"/>
    <property type="match status" value="1"/>
</dbReference>
<dbReference type="SMART" id="SM00448">
    <property type="entry name" value="REC"/>
    <property type="match status" value="1"/>
</dbReference>
<feature type="modified residue" description="4-aspartylphosphate" evidence="10">
    <location>
        <position position="54"/>
    </location>
</feature>
<dbReference type="GO" id="GO:0005737">
    <property type="term" value="C:cytoplasm"/>
    <property type="evidence" value="ECO:0007669"/>
    <property type="project" value="UniProtKB-SubCell"/>
</dbReference>
<keyword evidence="6 9" id="KW-0238">DNA-binding</keyword>
<evidence type="ECO:0000313" key="13">
    <source>
        <dbReference type="Proteomes" id="UP000278542"/>
    </source>
</evidence>
<keyword evidence="4 9" id="KW-0902">Two-component regulatory system</keyword>
<evidence type="ECO:0000256" key="7">
    <source>
        <dbReference type="ARBA" id="ARBA00023159"/>
    </source>
</evidence>
<gene>
    <name evidence="12" type="ORF">DES39_0589</name>
</gene>
<dbReference type="RefSeq" id="WP_121144262.1">
    <property type="nucleotide sequence ID" value="NZ_RBWY01000001.1"/>
</dbReference>
<evidence type="ECO:0000256" key="1">
    <source>
        <dbReference type="ARBA" id="ARBA00004496"/>
    </source>
</evidence>
<feature type="domain" description="Response regulatory" evidence="11">
    <location>
        <begin position="3"/>
        <end position="119"/>
    </location>
</feature>
<dbReference type="PIRSF" id="PIRSF006171">
    <property type="entry name" value="RR_citrat_malat"/>
    <property type="match status" value="1"/>
</dbReference>
<evidence type="ECO:0000256" key="4">
    <source>
        <dbReference type="ARBA" id="ARBA00023012"/>
    </source>
</evidence>
<dbReference type="GO" id="GO:0003677">
    <property type="term" value="F:DNA binding"/>
    <property type="evidence" value="ECO:0007669"/>
    <property type="project" value="UniProtKB-KW"/>
</dbReference>
<organism evidence="12 13">
    <name type="scientific">Orbus hercynius</name>
    <dbReference type="NCBI Taxonomy" id="593135"/>
    <lineage>
        <taxon>Bacteria</taxon>
        <taxon>Pseudomonadati</taxon>
        <taxon>Pseudomonadota</taxon>
        <taxon>Gammaproteobacteria</taxon>
        <taxon>Orbales</taxon>
        <taxon>Orbaceae</taxon>
        <taxon>Orbus</taxon>
    </lineage>
</organism>
<comment type="subcellular location">
    <subcellularLocation>
        <location evidence="1 9">Cytoplasm</location>
    </subcellularLocation>
</comment>
<dbReference type="AlphaFoldDB" id="A0A495RIU8"/>
<dbReference type="GO" id="GO:0003700">
    <property type="term" value="F:DNA-binding transcription factor activity"/>
    <property type="evidence" value="ECO:0007669"/>
    <property type="project" value="InterPro"/>
</dbReference>
<evidence type="ECO:0000259" key="11">
    <source>
        <dbReference type="PROSITE" id="PS50110"/>
    </source>
</evidence>
<comment type="caution">
    <text evidence="12">The sequence shown here is derived from an EMBL/GenBank/DDBJ whole genome shotgun (WGS) entry which is preliminary data.</text>
</comment>
<dbReference type="GO" id="GO:0000156">
    <property type="term" value="F:phosphorelay response regulator activity"/>
    <property type="evidence" value="ECO:0007669"/>
    <property type="project" value="TreeGrafter"/>
</dbReference>
<protein>
    <recommendedName>
        <fullName evidence="9">Transcriptional regulatory protein</fullName>
    </recommendedName>
</protein>
<evidence type="ECO:0000256" key="9">
    <source>
        <dbReference type="PIRNR" id="PIRNR006171"/>
    </source>
</evidence>
<evidence type="ECO:0000256" key="8">
    <source>
        <dbReference type="ARBA" id="ARBA00023163"/>
    </source>
</evidence>
<evidence type="ECO:0000313" key="12">
    <source>
        <dbReference type="EMBL" id="RKS87365.1"/>
    </source>
</evidence>
<evidence type="ECO:0000256" key="3">
    <source>
        <dbReference type="ARBA" id="ARBA00022553"/>
    </source>
</evidence>
<dbReference type="PROSITE" id="PS50110">
    <property type="entry name" value="RESPONSE_REGULATORY"/>
    <property type="match status" value="1"/>
</dbReference>
<accession>A0A495RIU8</accession>
<dbReference type="InterPro" id="IPR001789">
    <property type="entry name" value="Sig_transdc_resp-reg_receiver"/>
</dbReference>
<dbReference type="InterPro" id="IPR011006">
    <property type="entry name" value="CheY-like_superfamily"/>
</dbReference>
<name>A0A495RIU8_9GAMM</name>